<dbReference type="EMBL" id="LR791127">
    <property type="protein sequence ID" value="CAB3266989.1"/>
    <property type="molecule type" value="mRNA"/>
</dbReference>
<proteinExistence type="evidence at transcript level"/>
<gene>
    <name evidence="3" type="primary">Tlr4-001</name>
</gene>
<evidence type="ECO:0000313" key="3">
    <source>
        <dbReference type="EMBL" id="CAB3266989.1"/>
    </source>
</evidence>
<dbReference type="GO" id="GO:0008270">
    <property type="term" value="F:zinc ion binding"/>
    <property type="evidence" value="ECO:0007669"/>
    <property type="project" value="UniProtKB-KW"/>
</dbReference>
<dbReference type="InterPro" id="IPR013087">
    <property type="entry name" value="Znf_C2H2_type"/>
</dbReference>
<dbReference type="AlphaFoldDB" id="A0A6F9DV30"/>
<keyword evidence="3" id="KW-0695">RNA-directed DNA polymerase</keyword>
<dbReference type="PROSITE" id="PS50157">
    <property type="entry name" value="ZINC_FINGER_C2H2_2"/>
    <property type="match status" value="1"/>
</dbReference>
<sequence>MNCDLNIEIVVDCEDLDSLDIKKCKKCKKEFSTKRGLLWHEKDRHAERKSNDTSIDENKIKTWWIEVGGSENDLQPNAIKYFLETFLTIKAPDTLFHKFACDGILIIPSLFLIQRTSSLGLTRKMFDKYINYLSQKSSLSKLHQFEEFSKDDETIIQYIGGYIIQKLKKRSLV</sequence>
<reference evidence="3" key="1">
    <citation type="submission" date="2020-04" db="EMBL/GenBank/DDBJ databases">
        <authorList>
            <person name="Neveu A P."/>
        </authorList>
    </citation>
    <scope>NUCLEOTIDE SEQUENCE</scope>
    <source>
        <tissue evidence="3">Whole embryo</tissue>
    </source>
</reference>
<accession>A0A6F9DV30</accession>
<keyword evidence="3" id="KW-0808">Transferase</keyword>
<organism evidence="3">
    <name type="scientific">Phallusia mammillata</name>
    <dbReference type="NCBI Taxonomy" id="59560"/>
    <lineage>
        <taxon>Eukaryota</taxon>
        <taxon>Metazoa</taxon>
        <taxon>Chordata</taxon>
        <taxon>Tunicata</taxon>
        <taxon>Ascidiacea</taxon>
        <taxon>Phlebobranchia</taxon>
        <taxon>Ascidiidae</taxon>
        <taxon>Phallusia</taxon>
    </lineage>
</organism>
<protein>
    <submittedName>
        <fullName evidence="3">Reverse transcriptase</fullName>
    </submittedName>
</protein>
<keyword evidence="3" id="KW-0548">Nucleotidyltransferase</keyword>
<dbReference type="PROSITE" id="PS00028">
    <property type="entry name" value="ZINC_FINGER_C2H2_1"/>
    <property type="match status" value="1"/>
</dbReference>
<keyword evidence="1" id="KW-0479">Metal-binding</keyword>
<dbReference type="GO" id="GO:0003964">
    <property type="term" value="F:RNA-directed DNA polymerase activity"/>
    <property type="evidence" value="ECO:0007669"/>
    <property type="project" value="UniProtKB-KW"/>
</dbReference>
<name>A0A6F9DV30_9ASCI</name>
<evidence type="ECO:0000256" key="1">
    <source>
        <dbReference type="PROSITE-ProRule" id="PRU00042"/>
    </source>
</evidence>
<keyword evidence="1" id="KW-0863">Zinc-finger</keyword>
<keyword evidence="1" id="KW-0862">Zinc</keyword>
<evidence type="ECO:0000259" key="2">
    <source>
        <dbReference type="PROSITE" id="PS50157"/>
    </source>
</evidence>
<feature type="domain" description="C2H2-type" evidence="2">
    <location>
        <begin position="22"/>
        <end position="50"/>
    </location>
</feature>